<evidence type="ECO:0000313" key="2">
    <source>
        <dbReference type="Proteomes" id="UP000176260"/>
    </source>
</evidence>
<gene>
    <name evidence="1" type="ORF">A2Y67_03570</name>
</gene>
<comment type="caution">
    <text evidence="1">The sequence shown here is derived from an EMBL/GenBank/DDBJ whole genome shotgun (WGS) entry which is preliminary data.</text>
</comment>
<reference evidence="1 2" key="1">
    <citation type="journal article" date="2016" name="Nat. Commun.">
        <title>Thousands of microbial genomes shed light on interconnected biogeochemical processes in an aquifer system.</title>
        <authorList>
            <person name="Anantharaman K."/>
            <person name="Brown C.T."/>
            <person name="Hug L.A."/>
            <person name="Sharon I."/>
            <person name="Castelle C.J."/>
            <person name="Probst A.J."/>
            <person name="Thomas B.C."/>
            <person name="Singh A."/>
            <person name="Wilkins M.J."/>
            <person name="Karaoz U."/>
            <person name="Brodie E.L."/>
            <person name="Williams K.H."/>
            <person name="Hubbard S.S."/>
            <person name="Banfield J.F."/>
        </authorList>
    </citation>
    <scope>NUCLEOTIDE SEQUENCE [LARGE SCALE GENOMIC DNA]</scope>
</reference>
<dbReference type="EMBL" id="MHIA01000006">
    <property type="protein sequence ID" value="OGY42784.1"/>
    <property type="molecule type" value="Genomic_DNA"/>
</dbReference>
<dbReference type="AlphaFoldDB" id="A0A1G1XS61"/>
<dbReference type="Proteomes" id="UP000176260">
    <property type="component" value="Unassembled WGS sequence"/>
</dbReference>
<protein>
    <submittedName>
        <fullName evidence="1">Uncharacterized protein</fullName>
    </submittedName>
</protein>
<accession>A0A1G1XS61</accession>
<evidence type="ECO:0000313" key="1">
    <source>
        <dbReference type="EMBL" id="OGY42784.1"/>
    </source>
</evidence>
<organism evidence="1 2">
    <name type="scientific">Candidatus Buchananbacteria bacterium RBG_13_39_9</name>
    <dbReference type="NCBI Taxonomy" id="1797531"/>
    <lineage>
        <taxon>Bacteria</taxon>
        <taxon>Candidatus Buchananiibacteriota</taxon>
    </lineage>
</organism>
<proteinExistence type="predicted"/>
<sequence>MREKRKPALEVILADLEKLFQESADLDKKMEECRVQFGDDVPYHSEFNRNAVQILQLFTLLRRIQFPQEGILKVVEKLKLLHSKTDKFGVLFEEIIKEFS</sequence>
<name>A0A1G1XS61_9BACT</name>